<evidence type="ECO:0000313" key="4">
    <source>
        <dbReference type="Proteomes" id="UP000236723"/>
    </source>
</evidence>
<keyword evidence="2" id="KW-1133">Transmembrane helix</keyword>
<dbReference type="EMBL" id="FNVO01000005">
    <property type="protein sequence ID" value="SEG42368.1"/>
    <property type="molecule type" value="Genomic_DNA"/>
</dbReference>
<dbReference type="Proteomes" id="UP000236723">
    <property type="component" value="Unassembled WGS sequence"/>
</dbReference>
<accession>A0A1H6A0X3</accession>
<evidence type="ECO:0000256" key="2">
    <source>
        <dbReference type="SAM" id="Phobius"/>
    </source>
</evidence>
<proteinExistence type="predicted"/>
<evidence type="ECO:0000256" key="1">
    <source>
        <dbReference type="SAM" id="MobiDB-lite"/>
    </source>
</evidence>
<feature type="region of interest" description="Disordered" evidence="1">
    <location>
        <begin position="1"/>
        <end position="42"/>
    </location>
</feature>
<dbReference type="AlphaFoldDB" id="A0A1H6A0X3"/>
<gene>
    <name evidence="3" type="ORF">SAMN04489712_105134</name>
</gene>
<keyword evidence="2" id="KW-0812">Transmembrane</keyword>
<evidence type="ECO:0000313" key="3">
    <source>
        <dbReference type="EMBL" id="SEG42368.1"/>
    </source>
</evidence>
<protein>
    <submittedName>
        <fullName evidence="3">Uncharacterized protein</fullName>
    </submittedName>
</protein>
<feature type="transmembrane region" description="Helical" evidence="2">
    <location>
        <begin position="65"/>
        <end position="90"/>
    </location>
</feature>
<keyword evidence="2" id="KW-0472">Membrane</keyword>
<organism evidence="3 4">
    <name type="scientific">Thermomonospora echinospora</name>
    <dbReference type="NCBI Taxonomy" id="1992"/>
    <lineage>
        <taxon>Bacteria</taxon>
        <taxon>Bacillati</taxon>
        <taxon>Actinomycetota</taxon>
        <taxon>Actinomycetes</taxon>
        <taxon>Streptosporangiales</taxon>
        <taxon>Thermomonosporaceae</taxon>
        <taxon>Thermomonospora</taxon>
    </lineage>
</organism>
<reference evidence="4" key="1">
    <citation type="submission" date="2016-10" db="EMBL/GenBank/DDBJ databases">
        <authorList>
            <person name="Varghese N."/>
            <person name="Submissions S."/>
        </authorList>
    </citation>
    <scope>NUCLEOTIDE SEQUENCE [LARGE SCALE GENOMIC DNA]</scope>
    <source>
        <strain evidence="4">DSM 43163</strain>
    </source>
</reference>
<name>A0A1H6A0X3_9ACTN</name>
<sequence length="113" mass="11799">MTTATHKQTKGTPVRGVPTGRGGRSQAAFEPGSWRRAAARSREHGATRLELPVVGTVKLPPRNQLAFIGGVGLLAMAGVIDWPVAAVIGLGHLLAGDRSDQAVHDFGEALEQA</sequence>
<keyword evidence="4" id="KW-1185">Reference proteome</keyword>